<name>A0A3N2QYJ7_9RHOB</name>
<feature type="chain" id="PRO_5018167936" evidence="1">
    <location>
        <begin position="26"/>
        <end position="149"/>
    </location>
</feature>
<dbReference type="AlphaFoldDB" id="A0A3N2QYJ7"/>
<evidence type="ECO:0000256" key="1">
    <source>
        <dbReference type="SAM" id="SignalP"/>
    </source>
</evidence>
<keyword evidence="3" id="KW-1185">Reference proteome</keyword>
<dbReference type="InterPro" id="IPR006311">
    <property type="entry name" value="TAT_signal"/>
</dbReference>
<organism evidence="2 3">
    <name type="scientific">Histidinibacterium lentulum</name>
    <dbReference type="NCBI Taxonomy" id="2480588"/>
    <lineage>
        <taxon>Bacteria</taxon>
        <taxon>Pseudomonadati</taxon>
        <taxon>Pseudomonadota</taxon>
        <taxon>Alphaproteobacteria</taxon>
        <taxon>Rhodobacterales</taxon>
        <taxon>Paracoccaceae</taxon>
        <taxon>Histidinibacterium</taxon>
    </lineage>
</organism>
<evidence type="ECO:0000313" key="2">
    <source>
        <dbReference type="EMBL" id="ROU00223.1"/>
    </source>
</evidence>
<comment type="caution">
    <text evidence="2">The sequence shown here is derived from an EMBL/GenBank/DDBJ whole genome shotgun (WGS) entry which is preliminary data.</text>
</comment>
<gene>
    <name evidence="2" type="ORF">EAT49_13280</name>
</gene>
<accession>A0A3N2QYJ7</accession>
<dbReference type="NCBIfam" id="NF041384">
    <property type="entry name" value="YHS_seleno_dom"/>
    <property type="match status" value="1"/>
</dbReference>
<dbReference type="OrthoDB" id="344729at2"/>
<protein>
    <submittedName>
        <fullName evidence="2">YHS domain protein</fullName>
    </submittedName>
</protein>
<reference evidence="2 3" key="1">
    <citation type="submission" date="2018-10" db="EMBL/GenBank/DDBJ databases">
        <title>Histidinibacterium lentulum gen. nov., sp. nov., a marine bacterium from the culture broth of Picochlorum sp. 122.</title>
        <authorList>
            <person name="Wang G."/>
        </authorList>
    </citation>
    <scope>NUCLEOTIDE SEQUENCE [LARGE SCALE GENOMIC DNA]</scope>
    <source>
        <strain evidence="2 3">B17</strain>
    </source>
</reference>
<proteinExistence type="predicted"/>
<dbReference type="EMBL" id="RDRB01000006">
    <property type="protein sequence ID" value="ROU00223.1"/>
    <property type="molecule type" value="Genomic_DNA"/>
</dbReference>
<dbReference type="Proteomes" id="UP000268016">
    <property type="component" value="Unassembled WGS sequence"/>
</dbReference>
<sequence length="149" mass="15854">MIPRRRVLALAAALPASLAAGPALAREPDIFTAGGRAIHGVDPVAYFDLGGPVEGGTESLVWRGAEWAFAGAGNRATFEADPERWAPAFGGYCAWAASRGYLAPTVPDAWTVHEGRLYLNASLRIRDRWLGEIDANIARGEANWPGILG</sequence>
<dbReference type="PROSITE" id="PS51318">
    <property type="entry name" value="TAT"/>
    <property type="match status" value="1"/>
</dbReference>
<dbReference type="RefSeq" id="WP_123642772.1">
    <property type="nucleotide sequence ID" value="NZ_ML119086.1"/>
</dbReference>
<feature type="signal peptide" evidence="1">
    <location>
        <begin position="1"/>
        <end position="25"/>
    </location>
</feature>
<evidence type="ECO:0000313" key="3">
    <source>
        <dbReference type="Proteomes" id="UP000268016"/>
    </source>
</evidence>
<keyword evidence="1" id="KW-0732">Signal</keyword>